<comment type="caution">
    <text evidence="1">The sequence shown here is derived from an EMBL/GenBank/DDBJ whole genome shotgun (WGS) entry which is preliminary data.</text>
</comment>
<accession>A0A832SXJ2</accession>
<evidence type="ECO:0000313" key="1">
    <source>
        <dbReference type="EMBL" id="HII60482.1"/>
    </source>
</evidence>
<dbReference type="EMBL" id="DUJN01000002">
    <property type="protein sequence ID" value="HII60482.1"/>
    <property type="molecule type" value="Genomic_DNA"/>
</dbReference>
<dbReference type="AlphaFoldDB" id="A0A832SXJ2"/>
<proteinExistence type="predicted"/>
<organism evidence="1 2">
    <name type="scientific">Pyrococcus horikoshii</name>
    <dbReference type="NCBI Taxonomy" id="53953"/>
    <lineage>
        <taxon>Archaea</taxon>
        <taxon>Methanobacteriati</taxon>
        <taxon>Methanobacteriota</taxon>
        <taxon>Thermococci</taxon>
        <taxon>Thermococcales</taxon>
        <taxon>Thermococcaceae</taxon>
        <taxon>Pyrococcus</taxon>
    </lineage>
</organism>
<dbReference type="GeneID" id="1443812"/>
<sequence>MNKKHLLIALSILILAVANIALANESQQNKEKIDTVNIPRDPVVTDTDKIGGDFNPWVDSAYAYISGKASQLYPPLLYDIEKWAIAYPNCYLVYTTGTPGTTAYLRAWIQAETTCGELYAEIYWIEGRSH</sequence>
<gene>
    <name evidence="1" type="ORF">HA331_01755</name>
</gene>
<evidence type="ECO:0000313" key="2">
    <source>
        <dbReference type="Proteomes" id="UP000617544"/>
    </source>
</evidence>
<dbReference type="RefSeq" id="WP_010885574.1">
    <property type="nucleotide sequence ID" value="NZ_DUJN01000002.1"/>
</dbReference>
<protein>
    <submittedName>
        <fullName evidence="1">Uncharacterized protein</fullName>
    </submittedName>
</protein>
<name>A0A832SXJ2_PYRHR</name>
<dbReference type="Proteomes" id="UP000617544">
    <property type="component" value="Unassembled WGS sequence"/>
</dbReference>
<reference evidence="1" key="1">
    <citation type="journal article" date="2020" name="bioRxiv">
        <title>A rank-normalized archaeal taxonomy based on genome phylogeny resolves widespread incomplete and uneven classifications.</title>
        <authorList>
            <person name="Rinke C."/>
            <person name="Chuvochina M."/>
            <person name="Mussig A.J."/>
            <person name="Chaumeil P.-A."/>
            <person name="Waite D.W."/>
            <person name="Whitman W.B."/>
            <person name="Parks D.H."/>
            <person name="Hugenholtz P."/>
        </authorList>
    </citation>
    <scope>NUCLEOTIDE SEQUENCE</scope>
    <source>
        <strain evidence="1">UBA8834</strain>
    </source>
</reference>